<keyword evidence="5" id="KW-0597">Phosphoprotein</keyword>
<dbReference type="InterPro" id="IPR001611">
    <property type="entry name" value="Leu-rich_rpt"/>
</dbReference>
<comment type="subcellular location">
    <subcellularLocation>
        <location evidence="1">Cell membrane</location>
        <topology evidence="1">Single-pass membrane protein</topology>
    </subcellularLocation>
</comment>
<keyword evidence="15 21" id="KW-0472">Membrane</keyword>
<keyword evidence="24" id="KW-1185">Reference proteome</keyword>
<comment type="catalytic activity">
    <reaction evidence="18">
        <text>L-threonyl-[protein] + ATP = O-phospho-L-threonyl-[protein] + ADP + H(+)</text>
        <dbReference type="Rhea" id="RHEA:46608"/>
        <dbReference type="Rhea" id="RHEA-COMP:11060"/>
        <dbReference type="Rhea" id="RHEA-COMP:11605"/>
        <dbReference type="ChEBI" id="CHEBI:15378"/>
        <dbReference type="ChEBI" id="CHEBI:30013"/>
        <dbReference type="ChEBI" id="CHEBI:30616"/>
        <dbReference type="ChEBI" id="CHEBI:61977"/>
        <dbReference type="ChEBI" id="CHEBI:456216"/>
        <dbReference type="EC" id="2.7.11.1"/>
    </reaction>
</comment>
<dbReference type="InterPro" id="IPR008271">
    <property type="entry name" value="Ser/Thr_kinase_AS"/>
</dbReference>
<dbReference type="FunFam" id="1.10.510.10:FF:000358">
    <property type="entry name" value="Putative leucine-rich repeat receptor-like serine/threonine-protein kinase"/>
    <property type="match status" value="1"/>
</dbReference>
<evidence type="ECO:0000256" key="9">
    <source>
        <dbReference type="ARBA" id="ARBA00022729"/>
    </source>
</evidence>
<evidence type="ECO:0000256" key="10">
    <source>
        <dbReference type="ARBA" id="ARBA00022737"/>
    </source>
</evidence>
<dbReference type="SUPFAM" id="SSF52058">
    <property type="entry name" value="L domain-like"/>
    <property type="match status" value="1"/>
</dbReference>
<evidence type="ECO:0000256" key="8">
    <source>
        <dbReference type="ARBA" id="ARBA00022692"/>
    </source>
</evidence>
<evidence type="ECO:0000256" key="2">
    <source>
        <dbReference type="ARBA" id="ARBA00012513"/>
    </source>
</evidence>
<dbReference type="Pfam" id="PF00560">
    <property type="entry name" value="LRR_1"/>
    <property type="match status" value="2"/>
</dbReference>
<evidence type="ECO:0000256" key="11">
    <source>
        <dbReference type="ARBA" id="ARBA00022741"/>
    </source>
</evidence>
<keyword evidence="14 21" id="KW-1133">Transmembrane helix</keyword>
<dbReference type="GO" id="GO:0005524">
    <property type="term" value="F:ATP binding"/>
    <property type="evidence" value="ECO:0007669"/>
    <property type="project" value="UniProtKB-UniRule"/>
</dbReference>
<gene>
    <name evidence="23" type="ORF">SAY87_016352</name>
</gene>
<dbReference type="PROSITE" id="PS00108">
    <property type="entry name" value="PROTEIN_KINASE_ST"/>
    <property type="match status" value="1"/>
</dbReference>
<evidence type="ECO:0000256" key="15">
    <source>
        <dbReference type="ARBA" id="ARBA00023136"/>
    </source>
</evidence>
<evidence type="ECO:0000259" key="22">
    <source>
        <dbReference type="PROSITE" id="PS50011"/>
    </source>
</evidence>
<sequence length="727" mass="79452">MGNLFRVNMAYNNLGGRDVDDLDFLCSLTNSTRLDVLAIGYNHFRGSIPQCISNLSMVLRIFALDGNEISGTLPNGIGNLINLEVLTATRNNFTGVIPTEIGYLGKLGNLYLHVNEFSGQIPHSIGNLSMLTELILRNNNLEGTIPSSLSSCQNLLVLDLSKNRLSGTIPPEIMGISSLSNYVDLSYNNLTGGLPMEVGNWKNLGILDLENNRISGEIPSSLGDCIMLEQLHLKINHFEGSIPPALSSLKGLEVLDLSNNSMSGEIPDFLEKLNLTTLGLEFNDFEGALPTGGVFTNASATFITGNKNLCGGLPEFRLPRCNSKEPRREKTKHSTRVVTICSISGLIGLLLVVMGTYTFHSRRDPQTVVSEFSRDGLLKVSYQALLKATNGFSSDYLIGSGSFGSVFRGVLDLNQATVAVKVINLRRYGAVKSFIAECEALRKVRHRNLVKIITACSGTDYQGNDFKALVYEYMMNGSLNGWLHPINEMNGEGEHAPRRLQLLQRVNIAIDVACALDYIHCNCDTPIVHCDLKPSNVLLDDEMTACVGDFGLVRFLPEATKELVAELSSSIGIKGSLGYIAPEYGTGGEVSIQGDVYSYGILVLEMFTGKRPTDEIFTDGLNLHSFAKAALPEHVYEVVDPFLMKEFHDDELGGSSYVRASRQNNKLRKIQGWLASIIRVGVVCSSEMPDDRMSAAEAVVALKVIQKELLQVITHAAEDDVTYISTS</sequence>
<dbReference type="Gene3D" id="1.10.510.10">
    <property type="entry name" value="Transferase(Phosphotransferase) domain 1"/>
    <property type="match status" value="1"/>
</dbReference>
<dbReference type="EC" id="2.7.11.1" evidence="2"/>
<keyword evidence="13 20" id="KW-0067">ATP-binding</keyword>
<comment type="caution">
    <text evidence="23">The sequence shown here is derived from an EMBL/GenBank/DDBJ whole genome shotgun (WGS) entry which is preliminary data.</text>
</comment>
<keyword evidence="16" id="KW-0675">Receptor</keyword>
<dbReference type="PROSITE" id="PS50011">
    <property type="entry name" value="PROTEIN_KINASE_DOM"/>
    <property type="match status" value="1"/>
</dbReference>
<feature type="binding site" evidence="20">
    <location>
        <position position="421"/>
    </location>
    <ligand>
        <name>ATP</name>
        <dbReference type="ChEBI" id="CHEBI:30616"/>
    </ligand>
</feature>
<dbReference type="Gene3D" id="3.30.200.20">
    <property type="entry name" value="Phosphorylase Kinase, domain 1"/>
    <property type="match status" value="1"/>
</dbReference>
<keyword evidence="11 20" id="KW-0547">Nucleotide-binding</keyword>
<keyword evidence="17" id="KW-0325">Glycoprotein</keyword>
<dbReference type="PROSITE" id="PS00107">
    <property type="entry name" value="PROTEIN_KINASE_ATP"/>
    <property type="match status" value="1"/>
</dbReference>
<evidence type="ECO:0000256" key="7">
    <source>
        <dbReference type="ARBA" id="ARBA00022679"/>
    </source>
</evidence>
<evidence type="ECO:0000256" key="14">
    <source>
        <dbReference type="ARBA" id="ARBA00022989"/>
    </source>
</evidence>
<evidence type="ECO:0000256" key="12">
    <source>
        <dbReference type="ARBA" id="ARBA00022777"/>
    </source>
</evidence>
<keyword evidence="10" id="KW-0677">Repeat</keyword>
<dbReference type="InterPro" id="IPR032675">
    <property type="entry name" value="LRR_dom_sf"/>
</dbReference>
<evidence type="ECO:0000256" key="19">
    <source>
        <dbReference type="ARBA" id="ARBA00048679"/>
    </source>
</evidence>
<dbReference type="PANTHER" id="PTHR27008:SF610">
    <property type="entry name" value="SERINE-THREONINE_TYROSINE-PROTEIN KINASE CATALYTIC DOMAIN-CONTAINING PROTEIN"/>
    <property type="match status" value="1"/>
</dbReference>
<dbReference type="AlphaFoldDB" id="A0AAN7LGT7"/>
<keyword evidence="8 21" id="KW-0812">Transmembrane</keyword>
<evidence type="ECO:0000256" key="20">
    <source>
        <dbReference type="PROSITE-ProRule" id="PRU10141"/>
    </source>
</evidence>
<evidence type="ECO:0000256" key="21">
    <source>
        <dbReference type="SAM" id="Phobius"/>
    </source>
</evidence>
<dbReference type="InterPro" id="IPR017441">
    <property type="entry name" value="Protein_kinase_ATP_BS"/>
</dbReference>
<dbReference type="FunFam" id="3.30.200.20:FF:000432">
    <property type="entry name" value="LRR receptor-like serine/threonine-protein kinase EFR"/>
    <property type="match status" value="1"/>
</dbReference>
<evidence type="ECO:0000256" key="5">
    <source>
        <dbReference type="ARBA" id="ARBA00022553"/>
    </source>
</evidence>
<dbReference type="GO" id="GO:0005886">
    <property type="term" value="C:plasma membrane"/>
    <property type="evidence" value="ECO:0007669"/>
    <property type="project" value="UniProtKB-SubCell"/>
</dbReference>
<keyword evidence="12" id="KW-0418">Kinase</keyword>
<dbReference type="FunFam" id="3.80.10.10:FF:000095">
    <property type="entry name" value="LRR receptor-like serine/threonine-protein kinase GSO1"/>
    <property type="match status" value="1"/>
</dbReference>
<evidence type="ECO:0000256" key="6">
    <source>
        <dbReference type="ARBA" id="ARBA00022614"/>
    </source>
</evidence>
<dbReference type="EMBL" id="JAXIOK010000001">
    <property type="protein sequence ID" value="KAK4780246.1"/>
    <property type="molecule type" value="Genomic_DNA"/>
</dbReference>
<dbReference type="GO" id="GO:0004674">
    <property type="term" value="F:protein serine/threonine kinase activity"/>
    <property type="evidence" value="ECO:0007669"/>
    <property type="project" value="UniProtKB-KW"/>
</dbReference>
<evidence type="ECO:0000313" key="24">
    <source>
        <dbReference type="Proteomes" id="UP001345219"/>
    </source>
</evidence>
<comment type="catalytic activity">
    <reaction evidence="19">
        <text>L-seryl-[protein] + ATP = O-phospho-L-seryl-[protein] + ADP + H(+)</text>
        <dbReference type="Rhea" id="RHEA:17989"/>
        <dbReference type="Rhea" id="RHEA-COMP:9863"/>
        <dbReference type="Rhea" id="RHEA-COMP:11604"/>
        <dbReference type="ChEBI" id="CHEBI:15378"/>
        <dbReference type="ChEBI" id="CHEBI:29999"/>
        <dbReference type="ChEBI" id="CHEBI:30616"/>
        <dbReference type="ChEBI" id="CHEBI:83421"/>
        <dbReference type="ChEBI" id="CHEBI:456216"/>
        <dbReference type="EC" id="2.7.11.1"/>
    </reaction>
</comment>
<evidence type="ECO:0000256" key="4">
    <source>
        <dbReference type="ARBA" id="ARBA00022527"/>
    </source>
</evidence>
<organism evidence="23 24">
    <name type="scientific">Trapa incisa</name>
    <dbReference type="NCBI Taxonomy" id="236973"/>
    <lineage>
        <taxon>Eukaryota</taxon>
        <taxon>Viridiplantae</taxon>
        <taxon>Streptophyta</taxon>
        <taxon>Embryophyta</taxon>
        <taxon>Tracheophyta</taxon>
        <taxon>Spermatophyta</taxon>
        <taxon>Magnoliopsida</taxon>
        <taxon>eudicotyledons</taxon>
        <taxon>Gunneridae</taxon>
        <taxon>Pentapetalae</taxon>
        <taxon>rosids</taxon>
        <taxon>malvids</taxon>
        <taxon>Myrtales</taxon>
        <taxon>Lythraceae</taxon>
        <taxon>Trapa</taxon>
    </lineage>
</organism>
<dbReference type="InterPro" id="IPR011009">
    <property type="entry name" value="Kinase-like_dom_sf"/>
</dbReference>
<dbReference type="Pfam" id="PF13855">
    <property type="entry name" value="LRR_8"/>
    <property type="match status" value="1"/>
</dbReference>
<feature type="transmembrane region" description="Helical" evidence="21">
    <location>
        <begin position="337"/>
        <end position="359"/>
    </location>
</feature>
<dbReference type="PANTHER" id="PTHR27008">
    <property type="entry name" value="OS04G0122200 PROTEIN"/>
    <property type="match status" value="1"/>
</dbReference>
<dbReference type="InterPro" id="IPR051809">
    <property type="entry name" value="Plant_receptor-like_S/T_kinase"/>
</dbReference>
<keyword evidence="3" id="KW-1003">Cell membrane</keyword>
<reference evidence="23 24" key="1">
    <citation type="journal article" date="2023" name="Hortic Res">
        <title>Pangenome of water caltrop reveals structural variations and asymmetric subgenome divergence after allopolyploidization.</title>
        <authorList>
            <person name="Zhang X."/>
            <person name="Chen Y."/>
            <person name="Wang L."/>
            <person name="Yuan Y."/>
            <person name="Fang M."/>
            <person name="Shi L."/>
            <person name="Lu R."/>
            <person name="Comes H.P."/>
            <person name="Ma Y."/>
            <person name="Chen Y."/>
            <person name="Huang G."/>
            <person name="Zhou Y."/>
            <person name="Zheng Z."/>
            <person name="Qiu Y."/>
        </authorList>
    </citation>
    <scope>NUCLEOTIDE SEQUENCE [LARGE SCALE GENOMIC DNA]</scope>
    <source>
        <tissue evidence="23">Roots</tissue>
    </source>
</reference>
<evidence type="ECO:0000256" key="3">
    <source>
        <dbReference type="ARBA" id="ARBA00022475"/>
    </source>
</evidence>
<keyword evidence="9" id="KW-0732">Signal</keyword>
<dbReference type="Pfam" id="PF00069">
    <property type="entry name" value="Pkinase"/>
    <property type="match status" value="1"/>
</dbReference>
<keyword evidence="7" id="KW-0808">Transferase</keyword>
<evidence type="ECO:0000256" key="18">
    <source>
        <dbReference type="ARBA" id="ARBA00047899"/>
    </source>
</evidence>
<name>A0AAN7LGT7_9MYRT</name>
<keyword evidence="6" id="KW-0433">Leucine-rich repeat</keyword>
<evidence type="ECO:0000256" key="1">
    <source>
        <dbReference type="ARBA" id="ARBA00004162"/>
    </source>
</evidence>
<dbReference type="InterPro" id="IPR000719">
    <property type="entry name" value="Prot_kinase_dom"/>
</dbReference>
<dbReference type="SUPFAM" id="SSF56112">
    <property type="entry name" value="Protein kinase-like (PK-like)"/>
    <property type="match status" value="1"/>
</dbReference>
<dbReference type="SMART" id="SM00220">
    <property type="entry name" value="S_TKc"/>
    <property type="match status" value="1"/>
</dbReference>
<dbReference type="Proteomes" id="UP001345219">
    <property type="component" value="Chromosome 13"/>
</dbReference>
<feature type="domain" description="Protein kinase" evidence="22">
    <location>
        <begin position="392"/>
        <end position="710"/>
    </location>
</feature>
<proteinExistence type="predicted"/>
<evidence type="ECO:0000256" key="13">
    <source>
        <dbReference type="ARBA" id="ARBA00022840"/>
    </source>
</evidence>
<keyword evidence="4" id="KW-0723">Serine/threonine-protein kinase</keyword>
<dbReference type="Gene3D" id="3.80.10.10">
    <property type="entry name" value="Ribonuclease Inhibitor"/>
    <property type="match status" value="1"/>
</dbReference>
<evidence type="ECO:0000256" key="17">
    <source>
        <dbReference type="ARBA" id="ARBA00023180"/>
    </source>
</evidence>
<dbReference type="PRINTS" id="PR00019">
    <property type="entry name" value="LEURICHRPT"/>
</dbReference>
<accession>A0AAN7LGT7</accession>
<evidence type="ECO:0000256" key="16">
    <source>
        <dbReference type="ARBA" id="ARBA00023170"/>
    </source>
</evidence>
<protein>
    <recommendedName>
        <fullName evidence="2">non-specific serine/threonine protein kinase</fullName>
        <ecNumber evidence="2">2.7.11.1</ecNumber>
    </recommendedName>
</protein>
<evidence type="ECO:0000313" key="23">
    <source>
        <dbReference type="EMBL" id="KAK4780246.1"/>
    </source>
</evidence>